<keyword evidence="2" id="KW-0812">Transmembrane</keyword>
<sequence>MKAKTEIELRDKCIPIPIMTQNMPSSFSKVPRAWVKSRPKLHLFVPTIILLIVPLGLVHSPQSPARQRQDVVPHSSRISPR</sequence>
<name>A0A0D0AK86_9AGAR</name>
<keyword evidence="2" id="KW-0472">Membrane</keyword>
<keyword evidence="4" id="KW-1185">Reference proteome</keyword>
<feature type="transmembrane region" description="Helical" evidence="2">
    <location>
        <begin position="41"/>
        <end position="58"/>
    </location>
</feature>
<dbReference type="AlphaFoldDB" id="A0A0D0AK86"/>
<reference evidence="3 4" key="1">
    <citation type="submission" date="2014-04" db="EMBL/GenBank/DDBJ databases">
        <title>Evolutionary Origins and Diversification of the Mycorrhizal Mutualists.</title>
        <authorList>
            <consortium name="DOE Joint Genome Institute"/>
            <consortium name="Mycorrhizal Genomics Consortium"/>
            <person name="Kohler A."/>
            <person name="Kuo A."/>
            <person name="Nagy L.G."/>
            <person name="Floudas D."/>
            <person name="Copeland A."/>
            <person name="Barry K.W."/>
            <person name="Cichocki N."/>
            <person name="Veneault-Fourrey C."/>
            <person name="LaButti K."/>
            <person name="Lindquist E.A."/>
            <person name="Lipzen A."/>
            <person name="Lundell T."/>
            <person name="Morin E."/>
            <person name="Murat C."/>
            <person name="Riley R."/>
            <person name="Ohm R."/>
            <person name="Sun H."/>
            <person name="Tunlid A."/>
            <person name="Henrissat B."/>
            <person name="Grigoriev I.V."/>
            <person name="Hibbett D.S."/>
            <person name="Martin F."/>
        </authorList>
    </citation>
    <scope>NUCLEOTIDE SEQUENCE [LARGE SCALE GENOMIC DNA]</scope>
    <source>
        <strain evidence="3 4">FD-317 M1</strain>
    </source>
</reference>
<feature type="region of interest" description="Disordered" evidence="1">
    <location>
        <begin position="61"/>
        <end position="81"/>
    </location>
</feature>
<protein>
    <submittedName>
        <fullName evidence="3">Uncharacterized protein</fullName>
    </submittedName>
</protein>
<evidence type="ECO:0000313" key="3">
    <source>
        <dbReference type="EMBL" id="KIK50600.1"/>
    </source>
</evidence>
<dbReference type="Proteomes" id="UP000053593">
    <property type="component" value="Unassembled WGS sequence"/>
</dbReference>
<evidence type="ECO:0000313" key="4">
    <source>
        <dbReference type="Proteomes" id="UP000053593"/>
    </source>
</evidence>
<dbReference type="HOGENOM" id="CLU_2574115_0_0_1"/>
<accession>A0A0D0AK86</accession>
<evidence type="ECO:0000256" key="2">
    <source>
        <dbReference type="SAM" id="Phobius"/>
    </source>
</evidence>
<gene>
    <name evidence="3" type="ORF">GYMLUDRAFT_51111</name>
</gene>
<evidence type="ECO:0000256" key="1">
    <source>
        <dbReference type="SAM" id="MobiDB-lite"/>
    </source>
</evidence>
<proteinExistence type="predicted"/>
<organism evidence="3 4">
    <name type="scientific">Collybiopsis luxurians FD-317 M1</name>
    <dbReference type="NCBI Taxonomy" id="944289"/>
    <lineage>
        <taxon>Eukaryota</taxon>
        <taxon>Fungi</taxon>
        <taxon>Dikarya</taxon>
        <taxon>Basidiomycota</taxon>
        <taxon>Agaricomycotina</taxon>
        <taxon>Agaricomycetes</taxon>
        <taxon>Agaricomycetidae</taxon>
        <taxon>Agaricales</taxon>
        <taxon>Marasmiineae</taxon>
        <taxon>Omphalotaceae</taxon>
        <taxon>Collybiopsis</taxon>
        <taxon>Collybiopsis luxurians</taxon>
    </lineage>
</organism>
<keyword evidence="2" id="KW-1133">Transmembrane helix</keyword>
<dbReference type="EMBL" id="KN834894">
    <property type="protein sequence ID" value="KIK50600.1"/>
    <property type="molecule type" value="Genomic_DNA"/>
</dbReference>